<evidence type="ECO:0000313" key="2">
    <source>
        <dbReference type="EMBL" id="QJY51202.1"/>
    </source>
</evidence>
<protein>
    <submittedName>
        <fullName evidence="3">Uncharacterized protein</fullName>
    </submittedName>
</protein>
<dbReference type="RefSeq" id="WP_172170069.1">
    <property type="nucleotide sequence ID" value="NZ_CP053566.1"/>
</dbReference>
<dbReference type="EMBL" id="CP053566">
    <property type="protein sequence ID" value="QJY51202.1"/>
    <property type="molecule type" value="Genomic_DNA"/>
</dbReference>
<evidence type="ECO:0000313" key="3">
    <source>
        <dbReference type="EMBL" id="QJY51216.1"/>
    </source>
</evidence>
<name>A0A6M6JW41_9PSEU</name>
<dbReference type="KEGG" id="pbro:HOP40_35040"/>
<feature type="region of interest" description="Disordered" evidence="1">
    <location>
        <begin position="1"/>
        <end position="33"/>
    </location>
</feature>
<sequence>MNTRRRAGDTKGALSRGLLAARSAPPAAPAPEVPDEVVAEVPVAVTTPEPVRTAKQRTSKFTANLDPQLALAFDELAMAARRRLERRVDKLDVLKALIMLAADDASLRDQVINEIENSGGGRR</sequence>
<geneLocation type="plasmid" evidence="3 4">
    <name>unnamed2</name>
</geneLocation>
<gene>
    <name evidence="2" type="ORF">HOP40_35040</name>
    <name evidence="3" type="ORF">HOP40_35115</name>
</gene>
<accession>A0A6M6JW41</accession>
<dbReference type="Proteomes" id="UP000505377">
    <property type="component" value="Plasmid unnamed2"/>
</dbReference>
<dbReference type="AlphaFoldDB" id="A0A6M6JW41"/>
<evidence type="ECO:0000256" key="1">
    <source>
        <dbReference type="SAM" id="MobiDB-lite"/>
    </source>
</evidence>
<keyword evidence="4" id="KW-1185">Reference proteome</keyword>
<feature type="compositionally biased region" description="Low complexity" evidence="1">
    <location>
        <begin position="12"/>
        <end position="25"/>
    </location>
</feature>
<organism evidence="3 4">
    <name type="scientific">Pseudonocardia broussonetiae</name>
    <dbReference type="NCBI Taxonomy" id="2736640"/>
    <lineage>
        <taxon>Bacteria</taxon>
        <taxon>Bacillati</taxon>
        <taxon>Actinomycetota</taxon>
        <taxon>Actinomycetes</taxon>
        <taxon>Pseudonocardiales</taxon>
        <taxon>Pseudonocardiaceae</taxon>
        <taxon>Pseudonocardia</taxon>
    </lineage>
</organism>
<proteinExistence type="predicted"/>
<evidence type="ECO:0000313" key="4">
    <source>
        <dbReference type="Proteomes" id="UP000505377"/>
    </source>
</evidence>
<keyword evidence="3" id="KW-0614">Plasmid</keyword>
<dbReference type="KEGG" id="pbro:HOP40_35115"/>
<reference evidence="3 4" key="1">
    <citation type="submission" date="2020-05" db="EMBL/GenBank/DDBJ databases">
        <authorList>
            <person name="Mo P."/>
        </authorList>
    </citation>
    <scope>NUCLEOTIDE SEQUENCE [LARGE SCALE GENOMIC DNA]</scope>
    <source>
        <strain evidence="3 4">Gen01</strain>
        <plasmid evidence="3 4">unnamed2</plasmid>
    </source>
</reference>
<dbReference type="EMBL" id="CP053566">
    <property type="protein sequence ID" value="QJY51216.1"/>
    <property type="molecule type" value="Genomic_DNA"/>
</dbReference>